<feature type="domain" description="Antitoxin Xre-like helix-turn-helix" evidence="1">
    <location>
        <begin position="42"/>
        <end position="75"/>
    </location>
</feature>
<evidence type="ECO:0000313" key="3">
    <source>
        <dbReference type="Proteomes" id="UP000237889"/>
    </source>
</evidence>
<dbReference type="GO" id="GO:0003677">
    <property type="term" value="F:DNA binding"/>
    <property type="evidence" value="ECO:0007669"/>
    <property type="project" value="InterPro"/>
</dbReference>
<accession>A0A2S0N6L6</accession>
<dbReference type="Pfam" id="PF20432">
    <property type="entry name" value="Xre-like-HTH"/>
    <property type="match status" value="1"/>
</dbReference>
<dbReference type="RefSeq" id="WP_106747132.1">
    <property type="nucleotide sequence ID" value="NZ_CP027668.1"/>
</dbReference>
<dbReference type="EMBL" id="CP027668">
    <property type="protein sequence ID" value="AVO43802.1"/>
    <property type="molecule type" value="Genomic_DNA"/>
</dbReference>
<dbReference type="Proteomes" id="UP000237889">
    <property type="component" value="Chromosome"/>
</dbReference>
<dbReference type="AlphaFoldDB" id="A0A2S0N6L6"/>
<evidence type="ECO:0000313" key="2">
    <source>
        <dbReference type="EMBL" id="AVO43802.1"/>
    </source>
</evidence>
<sequence length="145" mass="15542">MTARTDKPVSRAATSRKAAAAEAVRRGPARTATYFDTDGLIVIDRVAERFGLSKAQLADTMGVSPETFHRAARAKAPKTQGRVTEMIEIVARVSDWAGGEKQALAWYRAEPLPAFGGRTAESLVKDGKAAALRDWLDHVATGGFA</sequence>
<keyword evidence="3" id="KW-1185">Reference proteome</keyword>
<proteinExistence type="predicted"/>
<dbReference type="InterPro" id="IPR046847">
    <property type="entry name" value="Xre-like_HTH"/>
</dbReference>
<reference evidence="2 3" key="1">
    <citation type="submission" date="2018-03" db="EMBL/GenBank/DDBJ databases">
        <title>Genome sequencing of Phreatobacter sp.</title>
        <authorList>
            <person name="Kim S.-J."/>
            <person name="Heo J."/>
            <person name="Kwon S.-W."/>
        </authorList>
    </citation>
    <scope>NUCLEOTIDE SEQUENCE [LARGE SCALE GENOMIC DNA]</scope>
    <source>
        <strain evidence="2 3">S-12</strain>
    </source>
</reference>
<dbReference type="OrthoDB" id="582619at2"/>
<gene>
    <name evidence="2" type="ORF">C6569_01215</name>
</gene>
<name>A0A2S0N6L6_9HYPH</name>
<dbReference type="KEGG" id="phr:C6569_01215"/>
<protein>
    <submittedName>
        <fullName evidence="2">XRE family transcriptional regulator</fullName>
    </submittedName>
</protein>
<evidence type="ECO:0000259" key="1">
    <source>
        <dbReference type="Pfam" id="PF20432"/>
    </source>
</evidence>
<organism evidence="2 3">
    <name type="scientific">Phreatobacter cathodiphilus</name>
    <dbReference type="NCBI Taxonomy" id="1868589"/>
    <lineage>
        <taxon>Bacteria</taxon>
        <taxon>Pseudomonadati</taxon>
        <taxon>Pseudomonadota</taxon>
        <taxon>Alphaproteobacteria</taxon>
        <taxon>Hyphomicrobiales</taxon>
        <taxon>Phreatobacteraceae</taxon>
        <taxon>Phreatobacter</taxon>
    </lineage>
</organism>